<proteinExistence type="predicted"/>
<dbReference type="RefSeq" id="WP_203843269.1">
    <property type="nucleotide sequence ID" value="NZ_BAAATV010000033.1"/>
</dbReference>
<comment type="caution">
    <text evidence="1">The sequence shown here is derived from an EMBL/GenBank/DDBJ whole genome shotgun (WGS) entry which is preliminary data.</text>
</comment>
<dbReference type="CDD" id="cd02440">
    <property type="entry name" value="AdoMet_MTases"/>
    <property type="match status" value="1"/>
</dbReference>
<evidence type="ECO:0000313" key="2">
    <source>
        <dbReference type="Proteomes" id="UP000603200"/>
    </source>
</evidence>
<dbReference type="PANTHER" id="PTHR43167:SF1">
    <property type="entry name" value="PUTATIVE (AFU_ORTHOLOGUE AFUA_6G01830)-RELATED"/>
    <property type="match status" value="1"/>
</dbReference>
<dbReference type="EMBL" id="BOMN01000142">
    <property type="protein sequence ID" value="GIE26370.1"/>
    <property type="molecule type" value="Genomic_DNA"/>
</dbReference>
<reference evidence="1 2" key="1">
    <citation type="submission" date="2021-01" db="EMBL/GenBank/DDBJ databases">
        <title>Whole genome shotgun sequence of Actinoplanes humidus NBRC 14915.</title>
        <authorList>
            <person name="Komaki H."/>
            <person name="Tamura T."/>
        </authorList>
    </citation>
    <scope>NUCLEOTIDE SEQUENCE [LARGE SCALE GENOMIC DNA]</scope>
    <source>
        <strain evidence="1 2">NBRC 14915</strain>
    </source>
</reference>
<keyword evidence="2" id="KW-1185">Reference proteome</keyword>
<gene>
    <name evidence="1" type="ORF">Ahu01nite_094720</name>
</gene>
<dbReference type="InterPro" id="IPR029063">
    <property type="entry name" value="SAM-dependent_MTases_sf"/>
</dbReference>
<dbReference type="PANTHER" id="PTHR43167">
    <property type="entry name" value="PUTATIVE (AFU_ORTHOLOGUE AFUA_6G01830)-RELATED"/>
    <property type="match status" value="1"/>
</dbReference>
<dbReference type="Gene3D" id="3.40.50.150">
    <property type="entry name" value="Vaccinia Virus protein VP39"/>
    <property type="match status" value="1"/>
</dbReference>
<accession>A0ABQ4A693</accession>
<dbReference type="Pfam" id="PF13578">
    <property type="entry name" value="Methyltransf_24"/>
    <property type="match status" value="1"/>
</dbReference>
<evidence type="ECO:0000313" key="1">
    <source>
        <dbReference type="EMBL" id="GIE26370.1"/>
    </source>
</evidence>
<organism evidence="1 2">
    <name type="scientific">Winogradskya humida</name>
    <dbReference type="NCBI Taxonomy" id="113566"/>
    <lineage>
        <taxon>Bacteria</taxon>
        <taxon>Bacillati</taxon>
        <taxon>Actinomycetota</taxon>
        <taxon>Actinomycetes</taxon>
        <taxon>Micromonosporales</taxon>
        <taxon>Micromonosporaceae</taxon>
        <taxon>Winogradskya</taxon>
    </lineage>
</organism>
<dbReference type="SUPFAM" id="SSF53335">
    <property type="entry name" value="S-adenosyl-L-methionine-dependent methyltransferases"/>
    <property type="match status" value="1"/>
</dbReference>
<name>A0ABQ4A693_9ACTN</name>
<evidence type="ECO:0008006" key="3">
    <source>
        <dbReference type="Google" id="ProtNLM"/>
    </source>
</evidence>
<protein>
    <recommendedName>
        <fullName evidence="3">O-methyltransferase YrrM</fullName>
    </recommendedName>
</protein>
<dbReference type="Proteomes" id="UP000603200">
    <property type="component" value="Unassembled WGS sequence"/>
</dbReference>
<sequence>MDTDVDRDAGATGLPAVVTAAHRRAESVGFGYSREPLTGRLLATLSAAVRPGGRVLELGTGAGVGLAWIEYGLGGRSDVQVISVEFDEALAAAVRRSGLPPGFDVRVGDAEKLLAGLGTFDLIFADAPAGKWTGLHLTIAALAAAGVLLVDDMDPGRYTEPDHRDTVDRIRRTLTEHHGLVTTELSVGSGLIVAVAR</sequence>